<dbReference type="Proteomes" id="UP000005824">
    <property type="component" value="Unassembled WGS sequence"/>
</dbReference>
<dbReference type="Gene3D" id="2.40.128.130">
    <property type="entry name" value="Autotransporter beta-domain"/>
    <property type="match status" value="1"/>
</dbReference>
<gene>
    <name evidence="2" type="ORF">CfE428DRAFT_4546</name>
</gene>
<evidence type="ECO:0000313" key="3">
    <source>
        <dbReference type="Proteomes" id="UP000005824"/>
    </source>
</evidence>
<dbReference type="EMBL" id="ABVL01000016">
    <property type="protein sequence ID" value="EDY17807.1"/>
    <property type="molecule type" value="Genomic_DNA"/>
</dbReference>
<dbReference type="SMART" id="SM00869">
    <property type="entry name" value="Autotransporter"/>
    <property type="match status" value="1"/>
</dbReference>
<dbReference type="InParanoid" id="B4D6K6"/>
<dbReference type="STRING" id="497964.CfE428DRAFT_4546"/>
<feature type="domain" description="Autotransporter" evidence="1">
    <location>
        <begin position="645"/>
        <end position="948"/>
    </location>
</feature>
<reference evidence="2 3" key="1">
    <citation type="journal article" date="2011" name="J. Bacteriol.">
        <title>Genome sequence of Chthoniobacter flavus Ellin428, an aerobic heterotrophic soil bacterium.</title>
        <authorList>
            <person name="Kant R."/>
            <person name="van Passel M.W."/>
            <person name="Palva A."/>
            <person name="Lucas S."/>
            <person name="Lapidus A."/>
            <person name="Glavina Del Rio T."/>
            <person name="Dalin E."/>
            <person name="Tice H."/>
            <person name="Bruce D."/>
            <person name="Goodwin L."/>
            <person name="Pitluck S."/>
            <person name="Larimer F.W."/>
            <person name="Land M.L."/>
            <person name="Hauser L."/>
            <person name="Sangwan P."/>
            <person name="de Vos W.M."/>
            <person name="Janssen P.H."/>
            <person name="Smidt H."/>
        </authorList>
    </citation>
    <scope>NUCLEOTIDE SEQUENCE [LARGE SCALE GENOMIC DNA]</scope>
    <source>
        <strain evidence="2 3">Ellin428</strain>
    </source>
</reference>
<protein>
    <submittedName>
        <fullName evidence="2">Outer membrane autotransporter barrel domain protein</fullName>
    </submittedName>
</protein>
<accession>B4D6K6</accession>
<proteinExistence type="predicted"/>
<dbReference type="FunCoup" id="B4D6K6">
    <property type="interactions" value="2"/>
</dbReference>
<dbReference type="InterPro" id="IPR005546">
    <property type="entry name" value="Autotransporte_beta"/>
</dbReference>
<organism evidence="2 3">
    <name type="scientific">Chthoniobacter flavus Ellin428</name>
    <dbReference type="NCBI Taxonomy" id="497964"/>
    <lineage>
        <taxon>Bacteria</taxon>
        <taxon>Pseudomonadati</taxon>
        <taxon>Verrucomicrobiota</taxon>
        <taxon>Spartobacteria</taxon>
        <taxon>Chthoniobacterales</taxon>
        <taxon>Chthoniobacteraceae</taxon>
        <taxon>Chthoniobacter</taxon>
    </lineage>
</organism>
<dbReference type="PROSITE" id="PS51208">
    <property type="entry name" value="AUTOTRANSPORTER"/>
    <property type="match status" value="1"/>
</dbReference>
<keyword evidence="3" id="KW-1185">Reference proteome</keyword>
<dbReference type="InterPro" id="IPR036709">
    <property type="entry name" value="Autotransporte_beta_dom_sf"/>
</dbReference>
<dbReference type="GO" id="GO:0019867">
    <property type="term" value="C:outer membrane"/>
    <property type="evidence" value="ECO:0007669"/>
    <property type="project" value="InterPro"/>
</dbReference>
<dbReference type="InterPro" id="IPR006315">
    <property type="entry name" value="OM_autotransptr_brl_dom"/>
</dbReference>
<evidence type="ECO:0000259" key="1">
    <source>
        <dbReference type="PROSITE" id="PS51208"/>
    </source>
</evidence>
<dbReference type="NCBIfam" id="TIGR01414">
    <property type="entry name" value="autotrans_barl"/>
    <property type="match status" value="1"/>
</dbReference>
<sequence>MASSFEKLRLPPSARRTAAACLLGGIGLAARALGGVFTLTNRNTLAVTAGNAKWWIRQSTGSLRTHAGRPSSGYGISEAHLISPSRTDGFDGAVGISVNGKVFIPPAGKVDLTTTAAGTFVNIVTPQNIGGVNTSLNYFFTGTGSTVRAVGVFTNTTGTTLTINVGVGGNLGSDRNTEVLRYASGGSTLSLTQDNYVISHQKGQTGDLGDDPHETWVFFGPGGKTPFFGAYQNGNDIIGEEWSLTLAPGQTEELMWFVQLNPDLASALSGSSTFASLSALTSAGLLSGLSASDLAEIENWLAISTGPILQNSAPVNIPTTADFLVGGPVVTGGGNNTVNSLTFLSGSSLKIFNTLTVTTGPVELVNGSSIDLENATFKVNQLNIDFGGFLGGNGTIFGNLFNAGTISPGHSPGQIHLTGNFVQGPTGTLVIQFAGHSKGQFDVFSVDGSAKLNGTLQLQALDKFKLRRGDNFQFLTAGGGISGKFADVVNPFVTDTILNPRLVYRGQSVSLEVRTFQDFANAWDLTPNQKSVARALDSINYDSRADKLTNYVDNRPLPKLPGDFVKIAPEELTSMYTIGVALEKVQSLNIQRRTDDIRSGLSGFSAAGFAINGDGPSFSGPMNRGGVAGPNGSDDKDSKMRAVPLTDERWGAFLSGTGEWVSVGDTDNARGYDLESGGFTLGADYKVTPNFAIGLAAGYTGTTADLVDGGRIHVNGGKLGLYGTFYQNQPVAAAPTMSKDSSKDSKEVQAPAASVAKGLYADFAAFGGYNSYDTHRSGLQGTARGDTDGGELNVLFGTGYDFKKGNLTFGPTATFNYTYLGTSEFTEHGSLAPLNVHGGKGESLRSAFGFKASYDWKVGGVLIKPELSASWQHEYGDSAYAIDSSFANGAGNSFLVNGPKLGRDSALLGAGFAVQFNERMSTYFYYDGELGRTNYQSSSVTGGFRIAF</sequence>
<dbReference type="AlphaFoldDB" id="B4D6K6"/>
<comment type="caution">
    <text evidence="2">The sequence shown here is derived from an EMBL/GenBank/DDBJ whole genome shotgun (WGS) entry which is preliminary data.</text>
</comment>
<dbReference type="Pfam" id="PF03797">
    <property type="entry name" value="Autotransporter"/>
    <property type="match status" value="1"/>
</dbReference>
<evidence type="ECO:0000313" key="2">
    <source>
        <dbReference type="EMBL" id="EDY17807.1"/>
    </source>
</evidence>
<name>B4D6K6_9BACT</name>
<dbReference type="SUPFAM" id="SSF103515">
    <property type="entry name" value="Autotransporter"/>
    <property type="match status" value="1"/>
</dbReference>
<dbReference type="eggNOG" id="COG4625">
    <property type="taxonomic scope" value="Bacteria"/>
</dbReference>